<name>A0AAD7CZC5_MYCRO</name>
<evidence type="ECO:0000313" key="1">
    <source>
        <dbReference type="EMBL" id="KAJ7671080.1"/>
    </source>
</evidence>
<dbReference type="EMBL" id="JARKIE010000176">
    <property type="protein sequence ID" value="KAJ7671080.1"/>
    <property type="molecule type" value="Genomic_DNA"/>
</dbReference>
<organism evidence="1 2">
    <name type="scientific">Mycena rosella</name>
    <name type="common">Pink bonnet</name>
    <name type="synonym">Agaricus rosellus</name>
    <dbReference type="NCBI Taxonomy" id="1033263"/>
    <lineage>
        <taxon>Eukaryota</taxon>
        <taxon>Fungi</taxon>
        <taxon>Dikarya</taxon>
        <taxon>Basidiomycota</taxon>
        <taxon>Agaricomycotina</taxon>
        <taxon>Agaricomycetes</taxon>
        <taxon>Agaricomycetidae</taxon>
        <taxon>Agaricales</taxon>
        <taxon>Marasmiineae</taxon>
        <taxon>Mycenaceae</taxon>
        <taxon>Mycena</taxon>
    </lineage>
</organism>
<protein>
    <submittedName>
        <fullName evidence="1">Uncharacterized protein</fullName>
    </submittedName>
</protein>
<comment type="caution">
    <text evidence="1">The sequence shown here is derived from an EMBL/GenBank/DDBJ whole genome shotgun (WGS) entry which is preliminary data.</text>
</comment>
<proteinExistence type="predicted"/>
<sequence length="292" mass="32770">MPTEGLICTRNVSKSFGMICGFDFLRSVLFLWFTDNVLIVNGSYERGGNDKLGKGPGAKCNTVNYLWNPTYGAGSKALSLTSDLPVLEFKWAACNAYLIPIGNCIKPTHVQGDALRTQCSNFMLHARIVLELNKIVENFVTIRGMLRGRSQAERCSKTTWEWTMLRFDFPQGLTFGFAPSQKVRNIYQASKLHCIGLVNISGIAVLARNSGNMLKGVLVAARRRIKFPAGHTTYGHWGDARIFSVSKECWWQQGAAFNYKQCTCLNTFRLKGKTKIVTDYEYNAQSLIVHKK</sequence>
<dbReference type="AlphaFoldDB" id="A0AAD7CZC5"/>
<evidence type="ECO:0000313" key="2">
    <source>
        <dbReference type="Proteomes" id="UP001221757"/>
    </source>
</evidence>
<gene>
    <name evidence="1" type="ORF">B0H17DRAFT_1141628</name>
</gene>
<dbReference type="Proteomes" id="UP001221757">
    <property type="component" value="Unassembled WGS sequence"/>
</dbReference>
<accession>A0AAD7CZC5</accession>
<keyword evidence="2" id="KW-1185">Reference proteome</keyword>
<reference evidence="1" key="1">
    <citation type="submission" date="2023-03" db="EMBL/GenBank/DDBJ databases">
        <title>Massive genome expansion in bonnet fungi (Mycena s.s.) driven by repeated elements and novel gene families across ecological guilds.</title>
        <authorList>
            <consortium name="Lawrence Berkeley National Laboratory"/>
            <person name="Harder C.B."/>
            <person name="Miyauchi S."/>
            <person name="Viragh M."/>
            <person name="Kuo A."/>
            <person name="Thoen E."/>
            <person name="Andreopoulos B."/>
            <person name="Lu D."/>
            <person name="Skrede I."/>
            <person name="Drula E."/>
            <person name="Henrissat B."/>
            <person name="Morin E."/>
            <person name="Kohler A."/>
            <person name="Barry K."/>
            <person name="LaButti K."/>
            <person name="Morin E."/>
            <person name="Salamov A."/>
            <person name="Lipzen A."/>
            <person name="Mereny Z."/>
            <person name="Hegedus B."/>
            <person name="Baldrian P."/>
            <person name="Stursova M."/>
            <person name="Weitz H."/>
            <person name="Taylor A."/>
            <person name="Grigoriev I.V."/>
            <person name="Nagy L.G."/>
            <person name="Martin F."/>
            <person name="Kauserud H."/>
        </authorList>
    </citation>
    <scope>NUCLEOTIDE SEQUENCE</scope>
    <source>
        <strain evidence="1">CBHHK067</strain>
    </source>
</reference>